<dbReference type="Gene3D" id="3.40.50.720">
    <property type="entry name" value="NAD(P)-binding Rossmann-like Domain"/>
    <property type="match status" value="1"/>
</dbReference>
<dbReference type="Gene3D" id="3.90.180.10">
    <property type="entry name" value="Medium-chain alcohol dehydrogenases, catalytic domain"/>
    <property type="match status" value="1"/>
</dbReference>
<dbReference type="AlphaFoldDB" id="A0A7R9K3M4"/>
<name>A0A7R9K3M4_TIMGE</name>
<accession>A0A7R9K3M4</accession>
<dbReference type="EMBL" id="OE843292">
    <property type="protein sequence ID" value="CAD7602778.1"/>
    <property type="molecule type" value="Genomic_DNA"/>
</dbReference>
<evidence type="ECO:0000313" key="1">
    <source>
        <dbReference type="EMBL" id="CAD7602778.1"/>
    </source>
</evidence>
<sequence length="156" mass="17604">MAGIVKEEPVQDRIEEARLKWYGHGKIKYQETVTEGFENMPKAFIGTLRGANFGKSILKDIPYPSTIFCAETFDLCHHIKIEELDVIRVTCYTWSKVADWTRTQQPTAADIDRIVPWIVGGRPNDEDVICSATKSDLLTSNAGHLRLETVSVFCTV</sequence>
<dbReference type="SUPFAM" id="SSF50129">
    <property type="entry name" value="GroES-like"/>
    <property type="match status" value="1"/>
</dbReference>
<reference evidence="1" key="1">
    <citation type="submission" date="2020-11" db="EMBL/GenBank/DDBJ databases">
        <authorList>
            <person name="Tran Van P."/>
        </authorList>
    </citation>
    <scope>NUCLEOTIDE SEQUENCE</scope>
</reference>
<proteinExistence type="predicted"/>
<gene>
    <name evidence="1" type="ORF">TGEB3V08_LOCUS8474</name>
</gene>
<protein>
    <submittedName>
        <fullName evidence="1">Uncharacterized protein</fullName>
    </submittedName>
</protein>
<dbReference type="InterPro" id="IPR011032">
    <property type="entry name" value="GroES-like_sf"/>
</dbReference>
<organism evidence="1">
    <name type="scientific">Timema genevievae</name>
    <name type="common">Walking stick</name>
    <dbReference type="NCBI Taxonomy" id="629358"/>
    <lineage>
        <taxon>Eukaryota</taxon>
        <taxon>Metazoa</taxon>
        <taxon>Ecdysozoa</taxon>
        <taxon>Arthropoda</taxon>
        <taxon>Hexapoda</taxon>
        <taxon>Insecta</taxon>
        <taxon>Pterygota</taxon>
        <taxon>Neoptera</taxon>
        <taxon>Polyneoptera</taxon>
        <taxon>Phasmatodea</taxon>
        <taxon>Timematodea</taxon>
        <taxon>Timematoidea</taxon>
        <taxon>Timematidae</taxon>
        <taxon>Timema</taxon>
    </lineage>
</organism>